<dbReference type="VEuPathDB" id="AmoebaDB:ACA1_189330"/>
<protein>
    <submittedName>
        <fullName evidence="1">Uncharacterized protein</fullName>
    </submittedName>
</protein>
<dbReference type="STRING" id="1257118.L8GEI2"/>
<keyword evidence="2" id="KW-1185">Reference proteome</keyword>
<dbReference type="PANTHER" id="PTHR37332:SF1">
    <property type="entry name" value="ELMO DOMAIN-CONTAINING PROTEIN"/>
    <property type="match status" value="1"/>
</dbReference>
<evidence type="ECO:0000313" key="1">
    <source>
        <dbReference type="EMBL" id="ELR11279.1"/>
    </source>
</evidence>
<gene>
    <name evidence="1" type="ORF">ACA1_189330</name>
</gene>
<dbReference type="Proteomes" id="UP000011083">
    <property type="component" value="Unassembled WGS sequence"/>
</dbReference>
<dbReference type="PANTHER" id="PTHR37332">
    <property type="entry name" value="EXPRESSED PROTEIN"/>
    <property type="match status" value="1"/>
</dbReference>
<organism evidence="1 2">
    <name type="scientific">Acanthamoeba castellanii (strain ATCC 30010 / Neff)</name>
    <dbReference type="NCBI Taxonomy" id="1257118"/>
    <lineage>
        <taxon>Eukaryota</taxon>
        <taxon>Amoebozoa</taxon>
        <taxon>Discosea</taxon>
        <taxon>Longamoebia</taxon>
        <taxon>Centramoebida</taxon>
        <taxon>Acanthamoebidae</taxon>
        <taxon>Acanthamoeba</taxon>
    </lineage>
</organism>
<dbReference type="AlphaFoldDB" id="L8GEI2"/>
<reference evidence="1 2" key="1">
    <citation type="journal article" date="2013" name="Genome Biol.">
        <title>Genome of Acanthamoeba castellanii highlights extensive lateral gene transfer and early evolution of tyrosine kinase signaling.</title>
        <authorList>
            <person name="Clarke M."/>
            <person name="Lohan A.J."/>
            <person name="Liu B."/>
            <person name="Lagkouvardos I."/>
            <person name="Roy S."/>
            <person name="Zafar N."/>
            <person name="Bertelli C."/>
            <person name="Schilde C."/>
            <person name="Kianianmomeni A."/>
            <person name="Burglin T.R."/>
            <person name="Frech C."/>
            <person name="Turcotte B."/>
            <person name="Kopec K.O."/>
            <person name="Synnott J.M."/>
            <person name="Choo C."/>
            <person name="Paponov I."/>
            <person name="Finkler A."/>
            <person name="Soon Heng Tan C."/>
            <person name="Hutchins A.P."/>
            <person name="Weinmeier T."/>
            <person name="Rattei T."/>
            <person name="Chu J.S."/>
            <person name="Gimenez G."/>
            <person name="Irimia M."/>
            <person name="Rigden D.J."/>
            <person name="Fitzpatrick D.A."/>
            <person name="Lorenzo-Morales J."/>
            <person name="Bateman A."/>
            <person name="Chiu C.H."/>
            <person name="Tang P."/>
            <person name="Hegemann P."/>
            <person name="Fromm H."/>
            <person name="Raoult D."/>
            <person name="Greub G."/>
            <person name="Miranda-Saavedra D."/>
            <person name="Chen N."/>
            <person name="Nash P."/>
            <person name="Ginger M.L."/>
            <person name="Horn M."/>
            <person name="Schaap P."/>
            <person name="Caler L."/>
            <person name="Loftus B."/>
        </authorList>
    </citation>
    <scope>NUCLEOTIDE SEQUENCE [LARGE SCALE GENOMIC DNA]</scope>
    <source>
        <strain evidence="1 2">Neff</strain>
    </source>
</reference>
<accession>L8GEI2</accession>
<dbReference type="RefSeq" id="XP_004333292.1">
    <property type="nucleotide sequence ID" value="XM_004333244.1"/>
</dbReference>
<dbReference type="GeneID" id="14911732"/>
<dbReference type="OMA" id="TPHISFP"/>
<sequence>MEDHFESVEKLVTKRLKNFDYIKRVYQGSAPWMNTVFLTKEDIFQFYSKEKKDVVLQARAEQWFYVGISLASVLTLQSGPPYVEAISTFWNEFESSLDSKGKMKDLISSSGKDVRTAATGSSNSNEYLTTPNIPSNLDYFEVIYTLCDLLEHVYKKFMAADISTQTAKSIIKLDTRFKHHLLSPISKDTTAVAVNMLKQQMNALDSIFASSGWEEGAADE</sequence>
<dbReference type="OrthoDB" id="14339at2759"/>
<evidence type="ECO:0000313" key="2">
    <source>
        <dbReference type="Proteomes" id="UP000011083"/>
    </source>
</evidence>
<name>L8GEI2_ACACF</name>
<proteinExistence type="predicted"/>
<dbReference type="EMBL" id="KB008154">
    <property type="protein sequence ID" value="ELR11279.1"/>
    <property type="molecule type" value="Genomic_DNA"/>
</dbReference>
<dbReference type="KEGG" id="acan:ACA1_189330"/>